<keyword evidence="2" id="KW-0812">Transmembrane</keyword>
<dbReference type="Proteomes" id="UP001595751">
    <property type="component" value="Unassembled WGS sequence"/>
</dbReference>
<keyword evidence="2" id="KW-0472">Membrane</keyword>
<feature type="compositionally biased region" description="Basic and acidic residues" evidence="1">
    <location>
        <begin position="408"/>
        <end position="419"/>
    </location>
</feature>
<comment type="caution">
    <text evidence="3">The sequence shown here is derived from an EMBL/GenBank/DDBJ whole genome shotgun (WGS) entry which is preliminary data.</text>
</comment>
<name>A0ABV7ZKS6_9CORY</name>
<sequence length="419" mass="45509">MTRDTGAAPRDGKPMTDAQKNKKTSRLIMGCSGMVMIAVGLVMIGSMLFFAIALGGFGFGDWGMTLRKLERQASAEMPGVDVHFREHIARWRDINMQASADVGSVDEVMRIHRGAVALGETAGDALWGFGSEITVRMARPEGELVVEFSERTDPGELRGILEDERSLVFDRIRLGRSSLPVLLVGRSCGRADIRCFTDHATAAAGIEEAGYRTPISREVTGRGQISIEIPVHDAAMSKNEARTRERNPVRSFERGSTTILVEIVGPKDRAAAADVIRWSVPAVGRMAAIGFDDDDGHHEQLRVRPRVGDSPRGTSIELDAENVGEVWRGADPSIDPGVAKRREERNEPAVARAIDRVEAMLRELAAAGPDAPSADKGIPVTIDGIRKTGSMRVVVGGCSEEPADSDEEARLRDEFEVCR</sequence>
<gene>
    <name evidence="3" type="ORF">ACFORJ_03125</name>
</gene>
<evidence type="ECO:0000256" key="2">
    <source>
        <dbReference type="SAM" id="Phobius"/>
    </source>
</evidence>
<feature type="region of interest" description="Disordered" evidence="1">
    <location>
        <begin position="398"/>
        <end position="419"/>
    </location>
</feature>
<reference evidence="4" key="1">
    <citation type="journal article" date="2019" name="Int. J. Syst. Evol. Microbiol.">
        <title>The Global Catalogue of Microorganisms (GCM) 10K type strain sequencing project: providing services to taxonomists for standard genome sequencing and annotation.</title>
        <authorList>
            <consortium name="The Broad Institute Genomics Platform"/>
            <consortium name="The Broad Institute Genome Sequencing Center for Infectious Disease"/>
            <person name="Wu L."/>
            <person name="Ma J."/>
        </authorList>
    </citation>
    <scope>NUCLEOTIDE SEQUENCE [LARGE SCALE GENOMIC DNA]</scope>
    <source>
        <strain evidence="4">CCUG 53252</strain>
    </source>
</reference>
<dbReference type="EMBL" id="JBHRZN010000001">
    <property type="protein sequence ID" value="MFC3849162.1"/>
    <property type="molecule type" value="Genomic_DNA"/>
</dbReference>
<evidence type="ECO:0000313" key="4">
    <source>
        <dbReference type="Proteomes" id="UP001595751"/>
    </source>
</evidence>
<accession>A0ABV7ZKS6</accession>
<proteinExistence type="predicted"/>
<dbReference type="RefSeq" id="WP_290291169.1">
    <property type="nucleotide sequence ID" value="NZ_CP047211.1"/>
</dbReference>
<evidence type="ECO:0000256" key="1">
    <source>
        <dbReference type="SAM" id="MobiDB-lite"/>
    </source>
</evidence>
<organism evidence="3 4">
    <name type="scientific">Corynebacterium hansenii</name>
    <dbReference type="NCBI Taxonomy" id="394964"/>
    <lineage>
        <taxon>Bacteria</taxon>
        <taxon>Bacillati</taxon>
        <taxon>Actinomycetota</taxon>
        <taxon>Actinomycetes</taxon>
        <taxon>Mycobacteriales</taxon>
        <taxon>Corynebacteriaceae</taxon>
        <taxon>Corynebacterium</taxon>
    </lineage>
</organism>
<feature type="region of interest" description="Disordered" evidence="1">
    <location>
        <begin position="1"/>
        <end position="22"/>
    </location>
</feature>
<protein>
    <recommendedName>
        <fullName evidence="5">Secreted protein</fullName>
    </recommendedName>
</protein>
<keyword evidence="4" id="KW-1185">Reference proteome</keyword>
<evidence type="ECO:0008006" key="5">
    <source>
        <dbReference type="Google" id="ProtNLM"/>
    </source>
</evidence>
<feature type="transmembrane region" description="Helical" evidence="2">
    <location>
        <begin position="27"/>
        <end position="60"/>
    </location>
</feature>
<keyword evidence="2" id="KW-1133">Transmembrane helix</keyword>
<evidence type="ECO:0000313" key="3">
    <source>
        <dbReference type="EMBL" id="MFC3849162.1"/>
    </source>
</evidence>